<comment type="subcellular location">
    <subcellularLocation>
        <location evidence="1">Endomembrane system</location>
        <topology evidence="1">Multi-pass membrane protein</topology>
    </subcellularLocation>
</comment>
<evidence type="ECO:0000256" key="3">
    <source>
        <dbReference type="ARBA" id="ARBA00022989"/>
    </source>
</evidence>
<dbReference type="GO" id="GO:0012505">
    <property type="term" value="C:endomembrane system"/>
    <property type="evidence" value="ECO:0007669"/>
    <property type="project" value="UniProtKB-SubCell"/>
</dbReference>
<feature type="transmembrane region" description="Helical" evidence="5">
    <location>
        <begin position="151"/>
        <end position="171"/>
    </location>
</feature>
<keyword evidence="3 5" id="KW-1133">Transmembrane helix</keyword>
<accession>A0A1I3YDN8</accession>
<evidence type="ECO:0000256" key="1">
    <source>
        <dbReference type="ARBA" id="ARBA00004127"/>
    </source>
</evidence>
<dbReference type="STRING" id="1612308.SAMN05444581_105198"/>
<dbReference type="OrthoDB" id="8447220at2"/>
<evidence type="ECO:0000256" key="4">
    <source>
        <dbReference type="ARBA" id="ARBA00023136"/>
    </source>
</evidence>
<protein>
    <submittedName>
        <fullName evidence="6">Predicted Fe2+/Mn2+ transporter, VIT1/CCC1 family</fullName>
    </submittedName>
</protein>
<keyword evidence="4 5" id="KW-0472">Membrane</keyword>
<dbReference type="GO" id="GO:0005384">
    <property type="term" value="F:manganese ion transmembrane transporter activity"/>
    <property type="evidence" value="ECO:0007669"/>
    <property type="project" value="InterPro"/>
</dbReference>
<proteinExistence type="predicted"/>
<feature type="transmembrane region" description="Helical" evidence="5">
    <location>
        <begin position="49"/>
        <end position="70"/>
    </location>
</feature>
<feature type="transmembrane region" description="Helical" evidence="5">
    <location>
        <begin position="207"/>
        <end position="229"/>
    </location>
</feature>
<reference evidence="6 7" key="1">
    <citation type="submission" date="2016-10" db="EMBL/GenBank/DDBJ databases">
        <authorList>
            <person name="de Groot N.N."/>
        </authorList>
    </citation>
    <scope>NUCLEOTIDE SEQUENCE [LARGE SCALE GENOMIC DNA]</scope>
    <source>
        <strain evidence="6 7">NE2</strain>
    </source>
</reference>
<gene>
    <name evidence="6" type="ORF">SAMN05444581_105198</name>
</gene>
<dbReference type="Pfam" id="PF01988">
    <property type="entry name" value="VIT1"/>
    <property type="match status" value="1"/>
</dbReference>
<dbReference type="Proteomes" id="UP000198755">
    <property type="component" value="Unassembled WGS sequence"/>
</dbReference>
<dbReference type="EMBL" id="FOSN01000005">
    <property type="protein sequence ID" value="SFK29984.1"/>
    <property type="molecule type" value="Genomic_DNA"/>
</dbReference>
<evidence type="ECO:0000256" key="2">
    <source>
        <dbReference type="ARBA" id="ARBA00022692"/>
    </source>
</evidence>
<feature type="transmembrane region" description="Helical" evidence="5">
    <location>
        <begin position="21"/>
        <end position="43"/>
    </location>
</feature>
<dbReference type="AlphaFoldDB" id="A0A1I3YDN8"/>
<sequence length="233" mass="23898">MAELSRFDKLKKSLAASAGDVVFGMEDGTVSIFGLVLGVAATTNDSKTVLIAGASGACAAAVSMMAGTYLDVETSLDEARTFNALLAAEIKQDPHAVVGRIADRMHSVGMNDVETADIVAFVRSEPALLRGVAAAMTSPAATAVQSPLAHALWMLVADFLSAAIPIVPFALTPVHNARWISSGITLALLISLGVGRARIGRKPVGRTVIETVLIGVSAALAGVAIGLIITHSL</sequence>
<dbReference type="PANTHER" id="PTHR31851">
    <property type="entry name" value="FE(2+)/MN(2+) TRANSPORTER PCL1"/>
    <property type="match status" value="1"/>
</dbReference>
<evidence type="ECO:0000256" key="5">
    <source>
        <dbReference type="SAM" id="Phobius"/>
    </source>
</evidence>
<dbReference type="InterPro" id="IPR008217">
    <property type="entry name" value="Ccc1_fam"/>
</dbReference>
<name>A0A1I3YDN8_9HYPH</name>
<evidence type="ECO:0000313" key="7">
    <source>
        <dbReference type="Proteomes" id="UP000198755"/>
    </source>
</evidence>
<dbReference type="RefSeq" id="WP_139223554.1">
    <property type="nucleotide sequence ID" value="NZ_FOSN01000005.1"/>
</dbReference>
<feature type="transmembrane region" description="Helical" evidence="5">
    <location>
        <begin position="177"/>
        <end position="195"/>
    </location>
</feature>
<keyword evidence="2 5" id="KW-0812">Transmembrane</keyword>
<dbReference type="GO" id="GO:0030026">
    <property type="term" value="P:intracellular manganese ion homeostasis"/>
    <property type="evidence" value="ECO:0007669"/>
    <property type="project" value="InterPro"/>
</dbReference>
<keyword evidence="7" id="KW-1185">Reference proteome</keyword>
<organism evidence="6 7">
    <name type="scientific">Methylocapsa palsarum</name>
    <dbReference type="NCBI Taxonomy" id="1612308"/>
    <lineage>
        <taxon>Bacteria</taxon>
        <taxon>Pseudomonadati</taxon>
        <taxon>Pseudomonadota</taxon>
        <taxon>Alphaproteobacteria</taxon>
        <taxon>Hyphomicrobiales</taxon>
        <taxon>Beijerinckiaceae</taxon>
        <taxon>Methylocapsa</taxon>
    </lineage>
</organism>
<evidence type="ECO:0000313" key="6">
    <source>
        <dbReference type="EMBL" id="SFK29984.1"/>
    </source>
</evidence>